<organism evidence="2 3">
    <name type="scientific">Smittium culicis</name>
    <dbReference type="NCBI Taxonomy" id="133412"/>
    <lineage>
        <taxon>Eukaryota</taxon>
        <taxon>Fungi</taxon>
        <taxon>Fungi incertae sedis</taxon>
        <taxon>Zoopagomycota</taxon>
        <taxon>Kickxellomycotina</taxon>
        <taxon>Harpellomycetes</taxon>
        <taxon>Harpellales</taxon>
        <taxon>Legeriomycetaceae</taxon>
        <taxon>Smittium</taxon>
    </lineage>
</organism>
<name>A0A1R1Y961_9FUNG</name>
<dbReference type="OrthoDB" id="7480412at2759"/>
<proteinExistence type="predicted"/>
<dbReference type="AlphaFoldDB" id="A0A1R1Y961"/>
<evidence type="ECO:0000313" key="2">
    <source>
        <dbReference type="EMBL" id="OMJ23206.1"/>
    </source>
</evidence>
<protein>
    <recommendedName>
        <fullName evidence="1">Reverse transcriptase domain-containing protein</fullName>
    </recommendedName>
</protein>
<dbReference type="SUPFAM" id="SSF56672">
    <property type="entry name" value="DNA/RNA polymerases"/>
    <property type="match status" value="1"/>
</dbReference>
<feature type="domain" description="Reverse transcriptase" evidence="1">
    <location>
        <begin position="1"/>
        <end position="106"/>
    </location>
</feature>
<dbReference type="Proteomes" id="UP000187283">
    <property type="component" value="Unassembled WGS sequence"/>
</dbReference>
<evidence type="ECO:0000313" key="3">
    <source>
        <dbReference type="Proteomes" id="UP000187283"/>
    </source>
</evidence>
<keyword evidence="3" id="KW-1185">Reference proteome</keyword>
<dbReference type="InterPro" id="IPR000477">
    <property type="entry name" value="RT_dom"/>
</dbReference>
<reference evidence="2 3" key="1">
    <citation type="submission" date="2017-01" db="EMBL/GenBank/DDBJ databases">
        <authorList>
            <person name="Mah S.A."/>
            <person name="Swanson W.J."/>
            <person name="Moy G.W."/>
            <person name="Vacquier V.D."/>
        </authorList>
    </citation>
    <scope>NUCLEOTIDE SEQUENCE [LARGE SCALE GENOMIC DNA]</scope>
    <source>
        <strain evidence="2 3">GSMNP</strain>
    </source>
</reference>
<comment type="caution">
    <text evidence="2">The sequence shown here is derived from an EMBL/GenBank/DDBJ whole genome shotgun (WGS) entry which is preliminary data.</text>
</comment>
<dbReference type="PROSITE" id="PS50878">
    <property type="entry name" value="RT_POL"/>
    <property type="match status" value="1"/>
</dbReference>
<accession>A0A1R1Y961</accession>
<evidence type="ECO:0000259" key="1">
    <source>
        <dbReference type="PROSITE" id="PS50878"/>
    </source>
</evidence>
<dbReference type="InterPro" id="IPR043502">
    <property type="entry name" value="DNA/RNA_pol_sf"/>
</dbReference>
<dbReference type="Pfam" id="PF00078">
    <property type="entry name" value="RVT_1"/>
    <property type="match status" value="1"/>
</dbReference>
<sequence>MPKTSDYFNLYINDIFSDILSVAVPGISSRKPGLLFADDVFILSDSTENLQTSLDAISAWSDAWEMAVNASKCAIMAINCDDTVEMTLKRHKIRTADNYTYLGYIMNSK</sequence>
<dbReference type="EMBL" id="LSSN01000589">
    <property type="protein sequence ID" value="OMJ23206.1"/>
    <property type="molecule type" value="Genomic_DNA"/>
</dbReference>
<gene>
    <name evidence="2" type="ORF">AYI70_g2413</name>
</gene>